<dbReference type="AlphaFoldDB" id="A0A1B6G7L0"/>
<dbReference type="Pfam" id="PF16053">
    <property type="entry name" value="MRP-S34"/>
    <property type="match status" value="1"/>
</dbReference>
<dbReference type="GO" id="GO:0003735">
    <property type="term" value="F:structural constituent of ribosome"/>
    <property type="evidence" value="ECO:0007669"/>
    <property type="project" value="InterPro"/>
</dbReference>
<feature type="non-terminal residue" evidence="1">
    <location>
        <position position="125"/>
    </location>
</feature>
<feature type="non-terminal residue" evidence="1">
    <location>
        <position position="1"/>
    </location>
</feature>
<dbReference type="InterPro" id="IPR032053">
    <property type="entry name" value="Ribosomal_mS34"/>
</dbReference>
<reference evidence="1" key="1">
    <citation type="submission" date="2015-11" db="EMBL/GenBank/DDBJ databases">
        <title>De novo transcriptome assembly of four potential Pierce s Disease insect vectors from Arizona vineyards.</title>
        <authorList>
            <person name="Tassone E.E."/>
        </authorList>
    </citation>
    <scope>NUCLEOTIDE SEQUENCE</scope>
</reference>
<name>A0A1B6G7L0_9HEMI</name>
<sequence>EASDPEPKGSRKVRVLVDYIFRGKVYPELIDMYTVSYKTDYRLVPKYLEKEFIKAPDGFATAEKLLPSKIDLPPMLKRFVKADLETKGRTVAEDDLKMPLIIKQSIRNLYRIVEDGEKPTTEITY</sequence>
<gene>
    <name evidence="1" type="ORF">g.181</name>
</gene>
<proteinExistence type="predicted"/>
<dbReference type="EMBL" id="GECZ01011341">
    <property type="protein sequence ID" value="JAS58428.1"/>
    <property type="molecule type" value="Transcribed_RNA"/>
</dbReference>
<organism evidence="1">
    <name type="scientific">Cuerna arida</name>
    <dbReference type="NCBI Taxonomy" id="1464854"/>
    <lineage>
        <taxon>Eukaryota</taxon>
        <taxon>Metazoa</taxon>
        <taxon>Ecdysozoa</taxon>
        <taxon>Arthropoda</taxon>
        <taxon>Hexapoda</taxon>
        <taxon>Insecta</taxon>
        <taxon>Pterygota</taxon>
        <taxon>Neoptera</taxon>
        <taxon>Paraneoptera</taxon>
        <taxon>Hemiptera</taxon>
        <taxon>Auchenorrhyncha</taxon>
        <taxon>Membracoidea</taxon>
        <taxon>Cicadellidae</taxon>
        <taxon>Cicadellinae</taxon>
        <taxon>Proconiini</taxon>
        <taxon>Cuerna</taxon>
    </lineage>
</organism>
<protein>
    <submittedName>
        <fullName evidence="1">Uncharacterized protein</fullName>
    </submittedName>
</protein>
<evidence type="ECO:0000313" key="1">
    <source>
        <dbReference type="EMBL" id="JAS58428.1"/>
    </source>
</evidence>
<accession>A0A1B6G7L0</accession>
<dbReference type="GO" id="GO:0005739">
    <property type="term" value="C:mitochondrion"/>
    <property type="evidence" value="ECO:0007669"/>
    <property type="project" value="InterPro"/>
</dbReference>